<dbReference type="AlphaFoldDB" id="A0A4R6J931"/>
<gene>
    <name evidence="7" type="ORF">C8E87_7421</name>
</gene>
<dbReference type="OrthoDB" id="9814308at2"/>
<feature type="domain" description="Nudix hydrolase" evidence="6">
    <location>
        <begin position="19"/>
        <end position="155"/>
    </location>
</feature>
<name>A0A4R6J931_9ACTN</name>
<dbReference type="GO" id="GO:0016787">
    <property type="term" value="F:hydrolase activity"/>
    <property type="evidence" value="ECO:0007669"/>
    <property type="project" value="UniProtKB-KW"/>
</dbReference>
<reference evidence="7 8" key="1">
    <citation type="submission" date="2019-03" db="EMBL/GenBank/DDBJ databases">
        <title>Sequencing the genomes of 1000 actinobacteria strains.</title>
        <authorList>
            <person name="Klenk H.-P."/>
        </authorList>
    </citation>
    <scope>NUCLEOTIDE SEQUENCE [LARGE SCALE GENOMIC DNA]</scope>
    <source>
        <strain evidence="7 8">DSM 43805</strain>
    </source>
</reference>
<comment type="similarity">
    <text evidence="2 4">Belongs to the Nudix hydrolase family.</text>
</comment>
<evidence type="ECO:0000256" key="3">
    <source>
        <dbReference type="ARBA" id="ARBA00022801"/>
    </source>
</evidence>
<dbReference type="EMBL" id="SNWR01000002">
    <property type="protein sequence ID" value="TDO31982.1"/>
    <property type="molecule type" value="Genomic_DNA"/>
</dbReference>
<dbReference type="Pfam" id="PF00293">
    <property type="entry name" value="NUDIX"/>
    <property type="match status" value="1"/>
</dbReference>
<feature type="region of interest" description="Disordered" evidence="5">
    <location>
        <begin position="141"/>
        <end position="169"/>
    </location>
</feature>
<dbReference type="CDD" id="cd18879">
    <property type="entry name" value="NUDIX_Hydrolase"/>
    <property type="match status" value="1"/>
</dbReference>
<evidence type="ECO:0000313" key="7">
    <source>
        <dbReference type="EMBL" id="TDO31982.1"/>
    </source>
</evidence>
<dbReference type="PROSITE" id="PS51462">
    <property type="entry name" value="NUDIX"/>
    <property type="match status" value="1"/>
</dbReference>
<dbReference type="PRINTS" id="PR00502">
    <property type="entry name" value="NUDIXFAMILY"/>
</dbReference>
<dbReference type="PANTHER" id="PTHR43046:SF16">
    <property type="entry name" value="ADP-RIBOSE PYROPHOSPHATASE YJHB-RELATED"/>
    <property type="match status" value="1"/>
</dbReference>
<dbReference type="InterPro" id="IPR020476">
    <property type="entry name" value="Nudix_hydrolase"/>
</dbReference>
<evidence type="ECO:0000313" key="8">
    <source>
        <dbReference type="Proteomes" id="UP000294901"/>
    </source>
</evidence>
<dbReference type="Proteomes" id="UP000294901">
    <property type="component" value="Unassembled WGS sequence"/>
</dbReference>
<evidence type="ECO:0000256" key="5">
    <source>
        <dbReference type="SAM" id="MobiDB-lite"/>
    </source>
</evidence>
<dbReference type="Gene3D" id="3.90.79.10">
    <property type="entry name" value="Nucleoside Triphosphate Pyrophosphohydrolase"/>
    <property type="match status" value="1"/>
</dbReference>
<sequence>MPISPYITGLRAHIGHDLLLLPGASGVVRDGQGRILLLKRSDNGRWSLPAGMIDPGEQPAEAALREIFEETGVVAEIERLGGVAMHEALYPNGDRCEYLAVWFRCRAVGGEARPDGDESLEVGWFAPDELPEVGGLTKLRIETTADPDGPPWFAQPGDSPTELGKRHGL</sequence>
<keyword evidence="8" id="KW-1185">Reference proteome</keyword>
<proteinExistence type="inferred from homology"/>
<organism evidence="7 8">
    <name type="scientific">Paractinoplanes brasiliensis</name>
    <dbReference type="NCBI Taxonomy" id="52695"/>
    <lineage>
        <taxon>Bacteria</taxon>
        <taxon>Bacillati</taxon>
        <taxon>Actinomycetota</taxon>
        <taxon>Actinomycetes</taxon>
        <taxon>Micromonosporales</taxon>
        <taxon>Micromonosporaceae</taxon>
        <taxon>Paractinoplanes</taxon>
    </lineage>
</organism>
<dbReference type="InterPro" id="IPR000086">
    <property type="entry name" value="NUDIX_hydrolase_dom"/>
</dbReference>
<comment type="cofactor">
    <cofactor evidence="1">
        <name>Mg(2+)</name>
        <dbReference type="ChEBI" id="CHEBI:18420"/>
    </cofactor>
</comment>
<evidence type="ECO:0000256" key="4">
    <source>
        <dbReference type="RuleBase" id="RU003476"/>
    </source>
</evidence>
<dbReference type="RefSeq" id="WP_133878011.1">
    <property type="nucleotide sequence ID" value="NZ_BOMD01000044.1"/>
</dbReference>
<evidence type="ECO:0000256" key="2">
    <source>
        <dbReference type="ARBA" id="ARBA00005582"/>
    </source>
</evidence>
<keyword evidence="3 4" id="KW-0378">Hydrolase</keyword>
<accession>A0A4R6J931</accession>
<comment type="caution">
    <text evidence="7">The sequence shown here is derived from an EMBL/GenBank/DDBJ whole genome shotgun (WGS) entry which is preliminary data.</text>
</comment>
<dbReference type="SUPFAM" id="SSF55811">
    <property type="entry name" value="Nudix"/>
    <property type="match status" value="1"/>
</dbReference>
<evidence type="ECO:0000259" key="6">
    <source>
        <dbReference type="PROSITE" id="PS51462"/>
    </source>
</evidence>
<dbReference type="InterPro" id="IPR020084">
    <property type="entry name" value="NUDIX_hydrolase_CS"/>
</dbReference>
<dbReference type="PROSITE" id="PS00893">
    <property type="entry name" value="NUDIX_BOX"/>
    <property type="match status" value="1"/>
</dbReference>
<protein>
    <submittedName>
        <fullName evidence="7">8-oxo-dGTP diphosphatase</fullName>
    </submittedName>
</protein>
<dbReference type="InterPro" id="IPR015797">
    <property type="entry name" value="NUDIX_hydrolase-like_dom_sf"/>
</dbReference>
<evidence type="ECO:0000256" key="1">
    <source>
        <dbReference type="ARBA" id="ARBA00001946"/>
    </source>
</evidence>
<dbReference type="PANTHER" id="PTHR43046">
    <property type="entry name" value="GDP-MANNOSE MANNOSYL HYDROLASE"/>
    <property type="match status" value="1"/>
</dbReference>